<dbReference type="AlphaFoldDB" id="G0WB39"/>
<evidence type="ECO:0000313" key="3">
    <source>
        <dbReference type="Proteomes" id="UP000000689"/>
    </source>
</evidence>
<keyword evidence="3" id="KW-1185">Reference proteome</keyword>
<accession>G0WB39</accession>
<name>G0WB39_NAUDC</name>
<dbReference type="EMBL" id="HE580271">
    <property type="protein sequence ID" value="CCD24959.1"/>
    <property type="molecule type" value="Genomic_DNA"/>
</dbReference>
<evidence type="ECO:0000256" key="1">
    <source>
        <dbReference type="SAM" id="Phobius"/>
    </source>
</evidence>
<sequence length="197" mass="22281">MSNTSLSSSEDISSTNQEINNDLSLNLDELNEDFPTTRSDSIDLEAKSKKKHPKPYHRRLLTKKTSIYLVILIVVCLGAILLFSPSFLPSFFKNKKTNGSNTFKRKTLNITGETLISNTNKQLQFSIPKRKENPQNGENVSSSSSVSLVEHIEGQNQSILKEYQKYTMVIYNNTGFLLEDIEYSSDSGNFILKFTLI</sequence>
<organism evidence="2 3">
    <name type="scientific">Naumovozyma dairenensis (strain ATCC 10597 / BCRC 20456 / CBS 421 / NBRC 0211 / NRRL Y-12639)</name>
    <name type="common">Saccharomyces dairenensis</name>
    <dbReference type="NCBI Taxonomy" id="1071378"/>
    <lineage>
        <taxon>Eukaryota</taxon>
        <taxon>Fungi</taxon>
        <taxon>Dikarya</taxon>
        <taxon>Ascomycota</taxon>
        <taxon>Saccharomycotina</taxon>
        <taxon>Saccharomycetes</taxon>
        <taxon>Saccharomycetales</taxon>
        <taxon>Saccharomycetaceae</taxon>
        <taxon>Naumovozyma</taxon>
    </lineage>
</organism>
<dbReference type="RefSeq" id="XP_003670202.1">
    <property type="nucleotide sequence ID" value="XM_003670154.1"/>
</dbReference>
<keyword evidence="1" id="KW-0812">Transmembrane</keyword>
<gene>
    <name evidence="2" type="primary">NDAI0E01430</name>
    <name evidence="2" type="ordered locus">NDAI_0E01430</name>
</gene>
<protein>
    <submittedName>
        <fullName evidence="2">Uncharacterized protein</fullName>
    </submittedName>
</protein>
<dbReference type="KEGG" id="ndi:NDAI_0E01430"/>
<keyword evidence="1" id="KW-1133">Transmembrane helix</keyword>
<reference evidence="2 3" key="1">
    <citation type="journal article" date="2011" name="Proc. Natl. Acad. Sci. U.S.A.">
        <title>Evolutionary erosion of yeast sex chromosomes by mating-type switching accidents.</title>
        <authorList>
            <person name="Gordon J.L."/>
            <person name="Armisen D."/>
            <person name="Proux-Wera E."/>
            <person name="Oheigeartaigh S.S."/>
            <person name="Byrne K.P."/>
            <person name="Wolfe K.H."/>
        </authorList>
    </citation>
    <scope>NUCLEOTIDE SEQUENCE [LARGE SCALE GENOMIC DNA]</scope>
    <source>
        <strain evidence="3">ATCC 10597 / BCRC 20456 / CBS 421 / NBRC 0211 / NRRL Y-12639</strain>
    </source>
</reference>
<keyword evidence="1" id="KW-0472">Membrane</keyword>
<dbReference type="GeneID" id="11498849"/>
<dbReference type="Proteomes" id="UP000000689">
    <property type="component" value="Chromosome 5"/>
</dbReference>
<feature type="transmembrane region" description="Helical" evidence="1">
    <location>
        <begin position="67"/>
        <end position="88"/>
    </location>
</feature>
<dbReference type="HOGENOM" id="CLU_1384476_0_0_1"/>
<proteinExistence type="predicted"/>
<evidence type="ECO:0000313" key="2">
    <source>
        <dbReference type="EMBL" id="CCD24959.1"/>
    </source>
</evidence>